<evidence type="ECO:0000313" key="2">
    <source>
        <dbReference type="EMBL" id="JAC82908.1"/>
    </source>
</evidence>
<sequence length="152" mass="17242">MGDKGTFQYLLHTCFGSDSEPFVHKSNLVGFSCVVLAAPAPWILLHGDNFTAVFCLLVASCSIMADYVAINSCWDEIDRIVACSYIFWLVYLCLLNNGPVFTALAILFFALLPFQYSRLSRSKAQWRFRHSLWHLFGGITQVVVLYRVYNPT</sequence>
<dbReference type="EMBL" id="GBEZ01002120">
    <property type="protein sequence ID" value="JAC82908.1"/>
    <property type="molecule type" value="Transcribed_RNA"/>
</dbReference>
<gene>
    <name evidence="2" type="ORF">TSPGSL018_4595</name>
</gene>
<reference evidence="2" key="1">
    <citation type="submission" date="2014-05" db="EMBL/GenBank/DDBJ databases">
        <title>The transcriptome of the halophilic microalga Tetraselmis sp. GSL018 isolated from the Great Salt Lake, Utah.</title>
        <authorList>
            <person name="Jinkerson R.E."/>
            <person name="D'Adamo S."/>
            <person name="Posewitz M.C."/>
        </authorList>
    </citation>
    <scope>NUCLEOTIDE SEQUENCE</scope>
    <source>
        <strain evidence="2">GSL018</strain>
    </source>
</reference>
<dbReference type="AlphaFoldDB" id="A0A061SF38"/>
<proteinExistence type="predicted"/>
<keyword evidence="1" id="KW-1133">Transmembrane helix</keyword>
<keyword evidence="1" id="KW-0472">Membrane</keyword>
<feature type="transmembrane region" description="Helical" evidence="1">
    <location>
        <begin position="28"/>
        <end position="45"/>
    </location>
</feature>
<keyword evidence="1" id="KW-0812">Transmembrane</keyword>
<evidence type="ECO:0000256" key="1">
    <source>
        <dbReference type="SAM" id="Phobius"/>
    </source>
</evidence>
<feature type="transmembrane region" description="Helical" evidence="1">
    <location>
        <begin position="52"/>
        <end position="70"/>
    </location>
</feature>
<feature type="transmembrane region" description="Helical" evidence="1">
    <location>
        <begin position="132"/>
        <end position="149"/>
    </location>
</feature>
<organism evidence="2">
    <name type="scientific">Tetraselmis sp. GSL018</name>
    <dbReference type="NCBI Taxonomy" id="582737"/>
    <lineage>
        <taxon>Eukaryota</taxon>
        <taxon>Viridiplantae</taxon>
        <taxon>Chlorophyta</taxon>
        <taxon>core chlorophytes</taxon>
        <taxon>Chlorodendrophyceae</taxon>
        <taxon>Chlorodendrales</taxon>
        <taxon>Chlorodendraceae</taxon>
        <taxon>Tetraselmis</taxon>
    </lineage>
</organism>
<name>A0A061SF38_9CHLO</name>
<feature type="transmembrane region" description="Helical" evidence="1">
    <location>
        <begin position="85"/>
        <end position="112"/>
    </location>
</feature>
<protein>
    <submittedName>
        <fullName evidence="2">Uncharacterized protein</fullName>
    </submittedName>
</protein>
<accession>A0A061SF38</accession>